<dbReference type="PANTHER" id="PTHR22930:SF85">
    <property type="entry name" value="GH03217P-RELATED"/>
    <property type="match status" value="1"/>
</dbReference>
<evidence type="ECO:0000256" key="7">
    <source>
        <dbReference type="ARBA" id="ARBA00023242"/>
    </source>
</evidence>
<feature type="domain" description="DDE Tnp4" evidence="8">
    <location>
        <begin position="117"/>
        <end position="230"/>
    </location>
</feature>
<dbReference type="OrthoDB" id="2437314at2759"/>
<keyword evidence="7" id="KW-0539">Nucleus</keyword>
<evidence type="ECO:0000256" key="3">
    <source>
        <dbReference type="ARBA" id="ARBA00006958"/>
    </source>
</evidence>
<proteinExistence type="inferred from homology"/>
<evidence type="ECO:0000313" key="9">
    <source>
        <dbReference type="EMBL" id="MBW0493848.1"/>
    </source>
</evidence>
<dbReference type="GO" id="GO:0016787">
    <property type="term" value="F:hydrolase activity"/>
    <property type="evidence" value="ECO:0007669"/>
    <property type="project" value="UniProtKB-KW"/>
</dbReference>
<dbReference type="InterPro" id="IPR027806">
    <property type="entry name" value="HARBI1_dom"/>
</dbReference>
<protein>
    <recommendedName>
        <fullName evidence="8">DDE Tnp4 domain-containing protein</fullName>
    </recommendedName>
</protein>
<comment type="caution">
    <text evidence="9">The sequence shown here is derived from an EMBL/GenBank/DDBJ whole genome shotgun (WGS) entry which is preliminary data.</text>
</comment>
<keyword evidence="6" id="KW-0378">Hydrolase</keyword>
<dbReference type="PANTHER" id="PTHR22930">
    <property type="match status" value="1"/>
</dbReference>
<dbReference type="Pfam" id="PF13359">
    <property type="entry name" value="DDE_Tnp_4"/>
    <property type="match status" value="1"/>
</dbReference>
<gene>
    <name evidence="9" type="ORF">O181_033563</name>
</gene>
<dbReference type="InterPro" id="IPR045249">
    <property type="entry name" value="HARBI1-like"/>
</dbReference>
<comment type="subcellular location">
    <subcellularLocation>
        <location evidence="2">Nucleus</location>
    </subcellularLocation>
</comment>
<organism evidence="9 10">
    <name type="scientific">Austropuccinia psidii MF-1</name>
    <dbReference type="NCBI Taxonomy" id="1389203"/>
    <lineage>
        <taxon>Eukaryota</taxon>
        <taxon>Fungi</taxon>
        <taxon>Dikarya</taxon>
        <taxon>Basidiomycota</taxon>
        <taxon>Pucciniomycotina</taxon>
        <taxon>Pucciniomycetes</taxon>
        <taxon>Pucciniales</taxon>
        <taxon>Sphaerophragmiaceae</taxon>
        <taxon>Austropuccinia</taxon>
    </lineage>
</organism>
<sequence length="230" mass="25751">MGLFRIGRQEFFMLIHSISGCVANANHKDIRGLTIEEKVGVTLYQLGNGSSYETVGHFFNIGKSTAFNISQAVVQAILLSLHDTTIIFPDFNDMHAWNTIKESFRRRQGLSNIVGAIDGTHIPIIPPPNDGWKSYLNSKGWHYIAFQCIVDGHGKFQNVFGGFPGAIHDSHMLWKSRIGKDLINGTPRSPSDMLLIGDLVYSEKVPILTPSRNSRNEEHIRFNTCHSSTR</sequence>
<reference evidence="9" key="1">
    <citation type="submission" date="2021-03" db="EMBL/GenBank/DDBJ databases">
        <title>Draft genome sequence of rust myrtle Austropuccinia psidii MF-1, a brazilian biotype.</title>
        <authorList>
            <person name="Quecine M.C."/>
            <person name="Pachon D.M.R."/>
            <person name="Bonatelli M.L."/>
            <person name="Correr F.H."/>
            <person name="Franceschini L.M."/>
            <person name="Leite T.F."/>
            <person name="Margarido G.R.A."/>
            <person name="Almeida C.A."/>
            <person name="Ferrarezi J.A."/>
            <person name="Labate C.A."/>
        </authorList>
    </citation>
    <scope>NUCLEOTIDE SEQUENCE</scope>
    <source>
        <strain evidence="9">MF-1</strain>
    </source>
</reference>
<keyword evidence="4" id="KW-0540">Nuclease</keyword>
<dbReference type="Proteomes" id="UP000765509">
    <property type="component" value="Unassembled WGS sequence"/>
</dbReference>
<keyword evidence="5" id="KW-0479">Metal-binding</keyword>
<dbReference type="PROSITE" id="PS51257">
    <property type="entry name" value="PROKAR_LIPOPROTEIN"/>
    <property type="match status" value="1"/>
</dbReference>
<accession>A0A9Q3D1R6</accession>
<evidence type="ECO:0000259" key="8">
    <source>
        <dbReference type="Pfam" id="PF13359"/>
    </source>
</evidence>
<dbReference type="EMBL" id="AVOT02012273">
    <property type="protein sequence ID" value="MBW0493848.1"/>
    <property type="molecule type" value="Genomic_DNA"/>
</dbReference>
<dbReference type="AlphaFoldDB" id="A0A9Q3D1R6"/>
<evidence type="ECO:0000256" key="1">
    <source>
        <dbReference type="ARBA" id="ARBA00001968"/>
    </source>
</evidence>
<evidence type="ECO:0000256" key="5">
    <source>
        <dbReference type="ARBA" id="ARBA00022723"/>
    </source>
</evidence>
<evidence type="ECO:0000256" key="4">
    <source>
        <dbReference type="ARBA" id="ARBA00022722"/>
    </source>
</evidence>
<dbReference type="GO" id="GO:0004518">
    <property type="term" value="F:nuclease activity"/>
    <property type="evidence" value="ECO:0007669"/>
    <property type="project" value="UniProtKB-KW"/>
</dbReference>
<comment type="cofactor">
    <cofactor evidence="1">
        <name>a divalent metal cation</name>
        <dbReference type="ChEBI" id="CHEBI:60240"/>
    </cofactor>
</comment>
<evidence type="ECO:0000256" key="2">
    <source>
        <dbReference type="ARBA" id="ARBA00004123"/>
    </source>
</evidence>
<name>A0A9Q3D1R6_9BASI</name>
<keyword evidence="10" id="KW-1185">Reference proteome</keyword>
<dbReference type="GO" id="GO:0046872">
    <property type="term" value="F:metal ion binding"/>
    <property type="evidence" value="ECO:0007669"/>
    <property type="project" value="UniProtKB-KW"/>
</dbReference>
<evidence type="ECO:0000256" key="6">
    <source>
        <dbReference type="ARBA" id="ARBA00022801"/>
    </source>
</evidence>
<comment type="similarity">
    <text evidence="3">Belongs to the HARBI1 family.</text>
</comment>
<evidence type="ECO:0000313" key="10">
    <source>
        <dbReference type="Proteomes" id="UP000765509"/>
    </source>
</evidence>
<dbReference type="GO" id="GO:0005634">
    <property type="term" value="C:nucleus"/>
    <property type="evidence" value="ECO:0007669"/>
    <property type="project" value="UniProtKB-SubCell"/>
</dbReference>